<protein>
    <submittedName>
        <fullName evidence="1">Uncharacterized protein</fullName>
    </submittedName>
</protein>
<comment type="caution">
    <text evidence="1">The sequence shown here is derived from an EMBL/GenBank/DDBJ whole genome shotgun (WGS) entry which is preliminary data.</text>
</comment>
<accession>A0A0R0LZ34</accession>
<evidence type="ECO:0000313" key="1">
    <source>
        <dbReference type="EMBL" id="KRH92654.1"/>
    </source>
</evidence>
<proteinExistence type="predicted"/>
<feature type="non-terminal residue" evidence="1">
    <location>
        <position position="1"/>
    </location>
</feature>
<name>A0A0R0LZ34_9MICR</name>
<dbReference type="EMBL" id="LGUB01000770">
    <property type="protein sequence ID" value="KRH92654.1"/>
    <property type="molecule type" value="Genomic_DNA"/>
</dbReference>
<organism evidence="1 2">
    <name type="scientific">Pseudoloma neurophilia</name>
    <dbReference type="NCBI Taxonomy" id="146866"/>
    <lineage>
        <taxon>Eukaryota</taxon>
        <taxon>Fungi</taxon>
        <taxon>Fungi incertae sedis</taxon>
        <taxon>Microsporidia</taxon>
        <taxon>Pseudoloma</taxon>
    </lineage>
</organism>
<reference evidence="1 2" key="1">
    <citation type="submission" date="2015-07" db="EMBL/GenBank/DDBJ databases">
        <title>The genome of Pseudoloma neurophilia, a relevant intracellular parasite of the zebrafish.</title>
        <authorList>
            <person name="Ndikumana S."/>
            <person name="Pelin A."/>
            <person name="Sanders J."/>
            <person name="Corradi N."/>
        </authorList>
    </citation>
    <scope>NUCLEOTIDE SEQUENCE [LARGE SCALE GENOMIC DNA]</scope>
    <source>
        <strain evidence="1 2">MK1</strain>
    </source>
</reference>
<gene>
    <name evidence="1" type="ORF">M153_37480001</name>
</gene>
<dbReference type="AlphaFoldDB" id="A0A0R0LZ34"/>
<evidence type="ECO:0000313" key="2">
    <source>
        <dbReference type="Proteomes" id="UP000051530"/>
    </source>
</evidence>
<dbReference type="VEuPathDB" id="MicrosporidiaDB:M153_37480001"/>
<sequence length="57" mass="6799">PSLEIEKRTLRKYLLYFSKPNIFNLTETYLFNQDINHIVAAMTILLHLKKNNFFVSP</sequence>
<dbReference type="Proteomes" id="UP000051530">
    <property type="component" value="Unassembled WGS sequence"/>
</dbReference>
<keyword evidence="2" id="KW-1185">Reference proteome</keyword>